<keyword evidence="4" id="KW-1185">Reference proteome</keyword>
<name>A0AA87ZVC8_FICCA</name>
<dbReference type="Pfam" id="PF14432">
    <property type="entry name" value="DYW_deaminase"/>
    <property type="match status" value="1"/>
</dbReference>
<accession>A0AA87ZVC8</accession>
<sequence length="177" mass="20172">MEKTYGIVPREEHYNCIIGLLGWAGRLKEAEAFINGMPVEQNAFGWCSFLGACNVHGNERSHKSVAEKLIKLEPENTRAIKLPFYSWVDVGNKTHIFGAEDWSHPFRKDIYEKLDSLLMQKKKAGYVPCTDSVAVDMNDSEKEKLVHHHSKRIVIAFALILLPYGKPIIVKKNFKVC</sequence>
<dbReference type="Pfam" id="PF20430">
    <property type="entry name" value="Eplus_motif"/>
    <property type="match status" value="1"/>
</dbReference>
<evidence type="ECO:0000259" key="2">
    <source>
        <dbReference type="Pfam" id="PF14432"/>
    </source>
</evidence>
<dbReference type="GO" id="GO:0009451">
    <property type="term" value="P:RNA modification"/>
    <property type="evidence" value="ECO:0007669"/>
    <property type="project" value="InterPro"/>
</dbReference>
<evidence type="ECO:0000313" key="4">
    <source>
        <dbReference type="Proteomes" id="UP001187192"/>
    </source>
</evidence>
<proteinExistence type="inferred from homology"/>
<dbReference type="GO" id="GO:0008270">
    <property type="term" value="F:zinc ion binding"/>
    <property type="evidence" value="ECO:0007669"/>
    <property type="project" value="InterPro"/>
</dbReference>
<dbReference type="InterPro" id="IPR046849">
    <property type="entry name" value="E2_motif"/>
</dbReference>
<dbReference type="EMBL" id="BTGU01000009">
    <property type="protein sequence ID" value="GMN39480.1"/>
    <property type="molecule type" value="Genomic_DNA"/>
</dbReference>
<comment type="similarity">
    <text evidence="1">Belongs to the PPR family. PCMP-H subfamily.</text>
</comment>
<dbReference type="PANTHER" id="PTHR47926:SF366">
    <property type="entry name" value="PENTATRICOPEPTIDE REPEAT SUPERFAMILY PROTEIN"/>
    <property type="match status" value="1"/>
</dbReference>
<gene>
    <name evidence="3" type="ORF">TIFTF001_008702</name>
</gene>
<reference evidence="3" key="1">
    <citation type="submission" date="2023-07" db="EMBL/GenBank/DDBJ databases">
        <title>draft genome sequence of fig (Ficus carica).</title>
        <authorList>
            <person name="Takahashi T."/>
            <person name="Nishimura K."/>
        </authorList>
    </citation>
    <scope>NUCLEOTIDE SEQUENCE</scope>
</reference>
<dbReference type="InterPro" id="IPR032867">
    <property type="entry name" value="DYW_dom"/>
</dbReference>
<dbReference type="InterPro" id="IPR011990">
    <property type="entry name" value="TPR-like_helical_dom_sf"/>
</dbReference>
<protein>
    <recommendedName>
        <fullName evidence="2">DYW domain-containing protein</fullName>
    </recommendedName>
</protein>
<comment type="caution">
    <text evidence="3">The sequence shown here is derived from an EMBL/GenBank/DDBJ whole genome shotgun (WGS) entry which is preliminary data.</text>
</comment>
<dbReference type="AlphaFoldDB" id="A0AA87ZVC8"/>
<dbReference type="GO" id="GO:0003723">
    <property type="term" value="F:RNA binding"/>
    <property type="evidence" value="ECO:0007669"/>
    <property type="project" value="InterPro"/>
</dbReference>
<feature type="domain" description="DYW" evidence="2">
    <location>
        <begin position="125"/>
        <end position="177"/>
    </location>
</feature>
<evidence type="ECO:0000313" key="3">
    <source>
        <dbReference type="EMBL" id="GMN39480.1"/>
    </source>
</evidence>
<dbReference type="PANTHER" id="PTHR47926">
    <property type="entry name" value="PENTATRICOPEPTIDE REPEAT-CONTAINING PROTEIN"/>
    <property type="match status" value="1"/>
</dbReference>
<dbReference type="Gene3D" id="1.25.40.10">
    <property type="entry name" value="Tetratricopeptide repeat domain"/>
    <property type="match status" value="1"/>
</dbReference>
<dbReference type="Proteomes" id="UP001187192">
    <property type="component" value="Unassembled WGS sequence"/>
</dbReference>
<evidence type="ECO:0000256" key="1">
    <source>
        <dbReference type="ARBA" id="ARBA00006643"/>
    </source>
</evidence>
<dbReference type="InterPro" id="IPR046960">
    <property type="entry name" value="PPR_At4g14850-like_plant"/>
</dbReference>
<organism evidence="3 4">
    <name type="scientific">Ficus carica</name>
    <name type="common">Common fig</name>
    <dbReference type="NCBI Taxonomy" id="3494"/>
    <lineage>
        <taxon>Eukaryota</taxon>
        <taxon>Viridiplantae</taxon>
        <taxon>Streptophyta</taxon>
        <taxon>Embryophyta</taxon>
        <taxon>Tracheophyta</taxon>
        <taxon>Spermatophyta</taxon>
        <taxon>Magnoliopsida</taxon>
        <taxon>eudicotyledons</taxon>
        <taxon>Gunneridae</taxon>
        <taxon>Pentapetalae</taxon>
        <taxon>rosids</taxon>
        <taxon>fabids</taxon>
        <taxon>Rosales</taxon>
        <taxon>Moraceae</taxon>
        <taxon>Ficeae</taxon>
        <taxon>Ficus</taxon>
    </lineage>
</organism>